<accession>A0A2G9QFQ0</accession>
<sequence>MLKSLQFRDLGMERIFPVENYTSGDNIKTPEKDKTLLSILSEALELVNFRGNAATSFRTLEEEHMKRVQMVLKIAHKNEIDRVAEKLKNEWDKEHEEKKKKKACRLMIQTLCFPSPGFLPIIILTNRYLGDVRTLEQQFRDLGMERIFPVENYTTKDHIKTPEKEKTFLSILSEALDLVNFRGDAASSFRTPEEEHLK</sequence>
<organism evidence="1 2">
    <name type="scientific">Aquarana catesbeiana</name>
    <name type="common">American bullfrog</name>
    <name type="synonym">Rana catesbeiana</name>
    <dbReference type="NCBI Taxonomy" id="8400"/>
    <lineage>
        <taxon>Eukaryota</taxon>
        <taxon>Metazoa</taxon>
        <taxon>Chordata</taxon>
        <taxon>Craniata</taxon>
        <taxon>Vertebrata</taxon>
        <taxon>Euteleostomi</taxon>
        <taxon>Amphibia</taxon>
        <taxon>Batrachia</taxon>
        <taxon>Anura</taxon>
        <taxon>Neobatrachia</taxon>
        <taxon>Ranoidea</taxon>
        <taxon>Ranidae</taxon>
        <taxon>Aquarana</taxon>
    </lineage>
</organism>
<dbReference type="EMBL" id="KZ005298">
    <property type="protein sequence ID" value="PIO14325.1"/>
    <property type="molecule type" value="Genomic_DNA"/>
</dbReference>
<keyword evidence="2" id="KW-1185">Reference proteome</keyword>
<evidence type="ECO:0000313" key="1">
    <source>
        <dbReference type="EMBL" id="PIO14325.1"/>
    </source>
</evidence>
<dbReference type="AlphaFoldDB" id="A0A2G9QFQ0"/>
<proteinExistence type="predicted"/>
<dbReference type="OrthoDB" id="9908532at2759"/>
<protein>
    <submittedName>
        <fullName evidence="1">Uncharacterized protein</fullName>
    </submittedName>
</protein>
<dbReference type="Proteomes" id="UP000228934">
    <property type="component" value="Unassembled WGS sequence"/>
</dbReference>
<evidence type="ECO:0000313" key="2">
    <source>
        <dbReference type="Proteomes" id="UP000228934"/>
    </source>
</evidence>
<reference evidence="2" key="1">
    <citation type="journal article" date="2017" name="Nat. Commun.">
        <title>The North American bullfrog draft genome provides insight into hormonal regulation of long noncoding RNA.</title>
        <authorList>
            <person name="Hammond S.A."/>
            <person name="Warren R.L."/>
            <person name="Vandervalk B.P."/>
            <person name="Kucuk E."/>
            <person name="Khan H."/>
            <person name="Gibb E.A."/>
            <person name="Pandoh P."/>
            <person name="Kirk H."/>
            <person name="Zhao Y."/>
            <person name="Jones M."/>
            <person name="Mungall A.J."/>
            <person name="Coope R."/>
            <person name="Pleasance S."/>
            <person name="Moore R.A."/>
            <person name="Holt R.A."/>
            <person name="Round J.M."/>
            <person name="Ohora S."/>
            <person name="Walle B.V."/>
            <person name="Veldhoen N."/>
            <person name="Helbing C.C."/>
            <person name="Birol I."/>
        </authorList>
    </citation>
    <scope>NUCLEOTIDE SEQUENCE [LARGE SCALE GENOMIC DNA]</scope>
</reference>
<feature type="non-terminal residue" evidence="1">
    <location>
        <position position="198"/>
    </location>
</feature>
<gene>
    <name evidence="1" type="ORF">AB205_0066660</name>
</gene>
<name>A0A2G9QFQ0_AQUCT</name>